<name>A0A6N9T2J0_9HYPH</name>
<evidence type="ECO:0000256" key="1">
    <source>
        <dbReference type="SAM" id="Phobius"/>
    </source>
</evidence>
<feature type="transmembrane region" description="Helical" evidence="1">
    <location>
        <begin position="162"/>
        <end position="183"/>
    </location>
</feature>
<evidence type="ECO:0000313" key="3">
    <source>
        <dbReference type="EMBL" id="NDW05567.1"/>
    </source>
</evidence>
<dbReference type="Pfam" id="PF00892">
    <property type="entry name" value="EamA"/>
    <property type="match status" value="1"/>
</dbReference>
<feature type="transmembrane region" description="Helical" evidence="1">
    <location>
        <begin position="270"/>
        <end position="290"/>
    </location>
</feature>
<protein>
    <submittedName>
        <fullName evidence="3">EamA family transporter</fullName>
    </submittedName>
</protein>
<dbReference type="InterPro" id="IPR037185">
    <property type="entry name" value="EmrE-like"/>
</dbReference>
<keyword evidence="4" id="KW-1185">Reference proteome</keyword>
<dbReference type="PANTHER" id="PTHR22911:SF103">
    <property type="entry name" value="BLR2811 PROTEIN"/>
    <property type="match status" value="1"/>
</dbReference>
<evidence type="ECO:0000313" key="4">
    <source>
        <dbReference type="Proteomes" id="UP000469011"/>
    </source>
</evidence>
<feature type="transmembrane region" description="Helical" evidence="1">
    <location>
        <begin position="296"/>
        <end position="314"/>
    </location>
</feature>
<feature type="transmembrane region" description="Helical" evidence="1">
    <location>
        <begin position="51"/>
        <end position="75"/>
    </location>
</feature>
<feature type="transmembrane region" description="Helical" evidence="1">
    <location>
        <begin position="21"/>
        <end position="39"/>
    </location>
</feature>
<accession>A0A6N9T2J0</accession>
<keyword evidence="1" id="KW-1133">Transmembrane helix</keyword>
<reference evidence="3 4" key="1">
    <citation type="submission" date="2020-01" db="EMBL/GenBank/DDBJ databases">
        <title>Jiella pacifica sp. nov.</title>
        <authorList>
            <person name="Xue Z."/>
            <person name="Zhu S."/>
            <person name="Chen J."/>
            <person name="Yang J."/>
        </authorList>
    </citation>
    <scope>NUCLEOTIDE SEQUENCE [LARGE SCALE GENOMIC DNA]</scope>
    <source>
        <strain evidence="3 4">40Bstr34</strain>
    </source>
</reference>
<keyword evidence="1" id="KW-0812">Transmembrane</keyword>
<sequence length="330" mass="34073">MAPMFSSGAKPPVFASSGRQATIAGIAAILGAVMLLSLSDALVKLWSDRLALAQLILLRSVVAALALAALLPFVGGSRFRPRRLGWVTLRSLLLASMWGCCYVALADTPLPTAAAALYTAPLMMALFSAWFLDDPFGRRGWLAVGLGFVGILLMLRPDVADLSPTALLPFVSAACYALAAIVTRSRCAAEEAFAMALNLHLVLVLTAAAALAVLAVFGPAAAAHGSPSFLTAVWLPLGMAEWGMIVLLGLFMVVIATAVARAYQIAPTPVVGVFDNAYLAFAAAWSASFFGTWPDLAGSAGIVLIAVSGAVAVWRPAARTGTGRGSGATL</sequence>
<dbReference type="GO" id="GO:0016020">
    <property type="term" value="C:membrane"/>
    <property type="evidence" value="ECO:0007669"/>
    <property type="project" value="InterPro"/>
</dbReference>
<organism evidence="3 4">
    <name type="scientific">Jiella pacifica</name>
    <dbReference type="NCBI Taxonomy" id="2696469"/>
    <lineage>
        <taxon>Bacteria</taxon>
        <taxon>Pseudomonadati</taxon>
        <taxon>Pseudomonadota</taxon>
        <taxon>Alphaproteobacteria</taxon>
        <taxon>Hyphomicrobiales</taxon>
        <taxon>Aurantimonadaceae</taxon>
        <taxon>Jiella</taxon>
    </lineage>
</organism>
<feature type="transmembrane region" description="Helical" evidence="1">
    <location>
        <begin position="87"/>
        <end position="106"/>
    </location>
</feature>
<feature type="domain" description="EamA" evidence="2">
    <location>
        <begin position="24"/>
        <end position="155"/>
    </location>
</feature>
<feature type="transmembrane region" description="Helical" evidence="1">
    <location>
        <begin position="112"/>
        <end position="132"/>
    </location>
</feature>
<dbReference type="SUPFAM" id="SSF103481">
    <property type="entry name" value="Multidrug resistance efflux transporter EmrE"/>
    <property type="match status" value="2"/>
</dbReference>
<evidence type="ECO:0000259" key="2">
    <source>
        <dbReference type="Pfam" id="PF00892"/>
    </source>
</evidence>
<proteinExistence type="predicted"/>
<dbReference type="RefSeq" id="WP_163463827.1">
    <property type="nucleotide sequence ID" value="NZ_JAAAMG010000011.1"/>
</dbReference>
<dbReference type="InterPro" id="IPR000620">
    <property type="entry name" value="EamA_dom"/>
</dbReference>
<dbReference type="EMBL" id="JAAAMG010000011">
    <property type="protein sequence ID" value="NDW05567.1"/>
    <property type="molecule type" value="Genomic_DNA"/>
</dbReference>
<dbReference type="AlphaFoldDB" id="A0A6N9T2J0"/>
<feature type="transmembrane region" description="Helical" evidence="1">
    <location>
        <begin position="139"/>
        <end position="156"/>
    </location>
</feature>
<gene>
    <name evidence="3" type="ORF">GTK09_14160</name>
</gene>
<comment type="caution">
    <text evidence="3">The sequence shown here is derived from an EMBL/GenBank/DDBJ whole genome shotgun (WGS) entry which is preliminary data.</text>
</comment>
<feature type="transmembrane region" description="Helical" evidence="1">
    <location>
        <begin position="195"/>
        <end position="222"/>
    </location>
</feature>
<feature type="transmembrane region" description="Helical" evidence="1">
    <location>
        <begin position="242"/>
        <end position="263"/>
    </location>
</feature>
<dbReference type="Proteomes" id="UP000469011">
    <property type="component" value="Unassembled WGS sequence"/>
</dbReference>
<keyword evidence="1" id="KW-0472">Membrane</keyword>
<dbReference type="PANTHER" id="PTHR22911">
    <property type="entry name" value="ACYL-MALONYL CONDENSING ENZYME-RELATED"/>
    <property type="match status" value="1"/>
</dbReference>